<dbReference type="InterPro" id="IPR009057">
    <property type="entry name" value="Homeodomain-like_sf"/>
</dbReference>
<dbReference type="Pfam" id="PF12833">
    <property type="entry name" value="HTH_18"/>
    <property type="match status" value="1"/>
</dbReference>
<dbReference type="InterPro" id="IPR018060">
    <property type="entry name" value="HTH_AraC"/>
</dbReference>
<name>A0ABT7C761_9MICO</name>
<sequence length="288" mass="31890">MANEERDADRLGPILERFHIRARLFYQGPLCGVTTFAAHPGRGFLHVLRQGEMAVTHRDEAGALHRIEVTEPSMLVYPRPLEHAFHNAPTEDSDFACATLEVPEGHDHPLLRALPPVIVLPLTSVNRLQPALDLLFAEVDEGLSGDRLLIDRLFDVVLIQFFRWVVDHSSELQLPAGLIAGLSDPDLSRAVTAIHAHPSRPWTLEALAREARMARSTFAERFAAVVGQPPADYVAEWRMLVAQELLLRGDSVGQVAQNVGYGTTPAFSRAFTRRIGVSPRDWAASHVS</sequence>
<evidence type="ECO:0000256" key="2">
    <source>
        <dbReference type="ARBA" id="ARBA00023125"/>
    </source>
</evidence>
<dbReference type="Gene3D" id="1.10.10.60">
    <property type="entry name" value="Homeodomain-like"/>
    <property type="match status" value="1"/>
</dbReference>
<evidence type="ECO:0000313" key="7">
    <source>
        <dbReference type="Proteomes" id="UP001170379"/>
    </source>
</evidence>
<dbReference type="SUPFAM" id="SSF46689">
    <property type="entry name" value="Homeodomain-like"/>
    <property type="match status" value="2"/>
</dbReference>
<dbReference type="InterPro" id="IPR032783">
    <property type="entry name" value="AraC_lig"/>
</dbReference>
<keyword evidence="2" id="KW-0238">DNA-binding</keyword>
<evidence type="ECO:0000256" key="3">
    <source>
        <dbReference type="ARBA" id="ARBA00023159"/>
    </source>
</evidence>
<dbReference type="SUPFAM" id="SSF51215">
    <property type="entry name" value="Regulatory protein AraC"/>
    <property type="match status" value="1"/>
</dbReference>
<reference evidence="6" key="1">
    <citation type="submission" date="2018-03" db="EMBL/GenBank/DDBJ databases">
        <authorList>
            <person name="Nunes O.C."/>
            <person name="Lopes A.R."/>
            <person name="Froufe H."/>
            <person name="Munoz-Merida A."/>
            <person name="Barroso C."/>
            <person name="Egas C."/>
        </authorList>
    </citation>
    <scope>NUCLEOTIDE SEQUENCE</scope>
    <source>
        <strain evidence="6">ON4</strain>
    </source>
</reference>
<dbReference type="InterPro" id="IPR037923">
    <property type="entry name" value="HTH-like"/>
</dbReference>
<dbReference type="PROSITE" id="PS01124">
    <property type="entry name" value="HTH_ARAC_FAMILY_2"/>
    <property type="match status" value="1"/>
</dbReference>
<dbReference type="PANTHER" id="PTHR46796">
    <property type="entry name" value="HTH-TYPE TRANSCRIPTIONAL ACTIVATOR RHAS-RELATED"/>
    <property type="match status" value="1"/>
</dbReference>
<evidence type="ECO:0000256" key="4">
    <source>
        <dbReference type="ARBA" id="ARBA00023163"/>
    </source>
</evidence>
<dbReference type="InterPro" id="IPR018062">
    <property type="entry name" value="HTH_AraC-typ_CS"/>
</dbReference>
<reference evidence="6" key="2">
    <citation type="journal article" date="2022" name="Sci. Rep.">
        <title>In silico prediction of the enzymes involved in the degradation of the herbicide molinate by Gulosibacter molinativorax ON4T.</title>
        <authorList>
            <person name="Lopes A.R."/>
            <person name="Bunin E."/>
            <person name="Viana A.T."/>
            <person name="Froufe H."/>
            <person name="Munoz-Merida A."/>
            <person name="Pinho D."/>
            <person name="Figueiredo J."/>
            <person name="Barroso C."/>
            <person name="Vaz-Moreira I."/>
            <person name="Bellanger X."/>
            <person name="Egas C."/>
            <person name="Nunes O.C."/>
        </authorList>
    </citation>
    <scope>NUCLEOTIDE SEQUENCE</scope>
    <source>
        <strain evidence="6">ON4</strain>
    </source>
</reference>
<dbReference type="SMART" id="SM00342">
    <property type="entry name" value="HTH_ARAC"/>
    <property type="match status" value="1"/>
</dbReference>
<evidence type="ECO:0000313" key="6">
    <source>
        <dbReference type="EMBL" id="MDJ1371028.1"/>
    </source>
</evidence>
<feature type="domain" description="HTH araC/xylS-type" evidence="5">
    <location>
        <begin position="188"/>
        <end position="285"/>
    </location>
</feature>
<proteinExistence type="predicted"/>
<dbReference type="Proteomes" id="UP001170379">
    <property type="component" value="Unassembled WGS sequence"/>
</dbReference>
<keyword evidence="3" id="KW-0010">Activator</keyword>
<dbReference type="EMBL" id="PXVD01000009">
    <property type="protein sequence ID" value="MDJ1371028.1"/>
    <property type="molecule type" value="Genomic_DNA"/>
</dbReference>
<evidence type="ECO:0000256" key="1">
    <source>
        <dbReference type="ARBA" id="ARBA00023015"/>
    </source>
</evidence>
<evidence type="ECO:0000259" key="5">
    <source>
        <dbReference type="PROSITE" id="PS01124"/>
    </source>
</evidence>
<accession>A0ABT7C761</accession>
<protein>
    <submittedName>
        <fullName evidence="6">AraC family transcriptional regulator</fullName>
    </submittedName>
</protein>
<organism evidence="6 7">
    <name type="scientific">Gulosibacter molinativorax</name>
    <dbReference type="NCBI Taxonomy" id="256821"/>
    <lineage>
        <taxon>Bacteria</taxon>
        <taxon>Bacillati</taxon>
        <taxon>Actinomycetota</taxon>
        <taxon>Actinomycetes</taxon>
        <taxon>Micrococcales</taxon>
        <taxon>Microbacteriaceae</taxon>
        <taxon>Gulosibacter</taxon>
    </lineage>
</organism>
<dbReference type="Pfam" id="PF12852">
    <property type="entry name" value="Cupin_6"/>
    <property type="match status" value="1"/>
</dbReference>
<dbReference type="RefSeq" id="WP_026936596.1">
    <property type="nucleotide sequence ID" value="NZ_CP028426.1"/>
</dbReference>
<dbReference type="PROSITE" id="PS00041">
    <property type="entry name" value="HTH_ARAC_FAMILY_1"/>
    <property type="match status" value="1"/>
</dbReference>
<keyword evidence="1" id="KW-0805">Transcription regulation</keyword>
<keyword evidence="7" id="KW-1185">Reference proteome</keyword>
<dbReference type="InterPro" id="IPR050204">
    <property type="entry name" value="AraC_XylS_family_regulators"/>
</dbReference>
<comment type="caution">
    <text evidence="6">The sequence shown here is derived from an EMBL/GenBank/DDBJ whole genome shotgun (WGS) entry which is preliminary data.</text>
</comment>
<gene>
    <name evidence="6" type="ORF">C7K25_06570</name>
</gene>
<keyword evidence="4" id="KW-0804">Transcription</keyword>
<dbReference type="PANTHER" id="PTHR46796:SF7">
    <property type="entry name" value="ARAC FAMILY TRANSCRIPTIONAL REGULATOR"/>
    <property type="match status" value="1"/>
</dbReference>